<dbReference type="SUPFAM" id="SSF47072">
    <property type="entry name" value="Cysteine alpha-hairpin motif"/>
    <property type="match status" value="1"/>
</dbReference>
<evidence type="ECO:0000256" key="2">
    <source>
        <dbReference type="ARBA" id="ARBA00009858"/>
    </source>
</evidence>
<dbReference type="OrthoDB" id="13601at2759"/>
<dbReference type="Gene3D" id="1.10.287.1130">
    <property type="entry name" value="CytochromE C oxidase copper chaperone"/>
    <property type="match status" value="1"/>
</dbReference>
<evidence type="ECO:0000256" key="3">
    <source>
        <dbReference type="ARBA" id="ARBA00019406"/>
    </source>
</evidence>
<feature type="disulfide bond" evidence="6">
    <location>
        <begin position="23"/>
        <end position="34"/>
    </location>
</feature>
<dbReference type="PROSITE" id="PS51808">
    <property type="entry name" value="CHCH"/>
    <property type="match status" value="1"/>
</dbReference>
<accession>A0A1C7LZ31</accession>
<dbReference type="STRING" id="5627.A0A1C7LZ31"/>
<feature type="disulfide bond" evidence="6">
    <location>
        <begin position="13"/>
        <end position="44"/>
    </location>
</feature>
<dbReference type="InterPro" id="IPR027179">
    <property type="entry name" value="CMC4"/>
</dbReference>
<dbReference type="Pfam" id="PF08991">
    <property type="entry name" value="CMC4"/>
    <property type="match status" value="1"/>
</dbReference>
<feature type="disulfide bond" evidence="6">
    <location>
        <begin position="45"/>
        <end position="61"/>
    </location>
</feature>
<keyword evidence="4" id="KW-0496">Mitochondrion</keyword>
<evidence type="ECO:0000313" key="7">
    <source>
        <dbReference type="EMBL" id="OBZ69738.1"/>
    </source>
</evidence>
<organism evidence="7 8">
    <name type="scientific">Grifola frondosa</name>
    <name type="common">Maitake</name>
    <name type="synonym">Polyporus frondosus</name>
    <dbReference type="NCBI Taxonomy" id="5627"/>
    <lineage>
        <taxon>Eukaryota</taxon>
        <taxon>Fungi</taxon>
        <taxon>Dikarya</taxon>
        <taxon>Basidiomycota</taxon>
        <taxon>Agaricomycotina</taxon>
        <taxon>Agaricomycetes</taxon>
        <taxon>Polyporales</taxon>
        <taxon>Grifolaceae</taxon>
        <taxon>Grifola</taxon>
    </lineage>
</organism>
<comment type="similarity">
    <text evidence="2">Belongs to the CMC4 family.</text>
</comment>
<dbReference type="OMA" id="YQEEKCQ"/>
<comment type="caution">
    <text evidence="7">The sequence shown here is derived from an EMBL/GenBank/DDBJ whole genome shotgun (WGS) entry which is preliminary data.</text>
</comment>
<evidence type="ECO:0000313" key="8">
    <source>
        <dbReference type="Proteomes" id="UP000092993"/>
    </source>
</evidence>
<dbReference type="EMBL" id="LUGG01000015">
    <property type="protein sequence ID" value="OBZ69738.1"/>
    <property type="molecule type" value="Genomic_DNA"/>
</dbReference>
<dbReference type="PANTHER" id="PTHR15590:SF0">
    <property type="entry name" value="CX9C MOTIF-CONTAINING PROTEIN 4"/>
    <property type="match status" value="1"/>
</dbReference>
<evidence type="ECO:0000256" key="4">
    <source>
        <dbReference type="ARBA" id="ARBA00023128"/>
    </source>
</evidence>
<keyword evidence="8" id="KW-1185">Reference proteome</keyword>
<keyword evidence="5 6" id="KW-1015">Disulfide bond</keyword>
<evidence type="ECO:0000256" key="1">
    <source>
        <dbReference type="ARBA" id="ARBA00004569"/>
    </source>
</evidence>
<dbReference type="InterPro" id="IPR009069">
    <property type="entry name" value="Cys_alpha_HP_mot_SF"/>
</dbReference>
<dbReference type="PANTHER" id="PTHR15590">
    <property type="entry name" value="CX9C MOTIF-CONTAINING PROTEIN 4"/>
    <property type="match status" value="1"/>
</dbReference>
<sequence length="78" mass="8610">MSQGTPKPSEPPCQAEACALQACLNKNTYSPDKCDQHLRKLYKCCQSMYDSTDGKGESTACPMQSVVLRWLKTHGESP</sequence>
<evidence type="ECO:0000256" key="6">
    <source>
        <dbReference type="PIRSR" id="PIRSR627179-50"/>
    </source>
</evidence>
<reference evidence="7 8" key="1">
    <citation type="submission" date="2016-03" db="EMBL/GenBank/DDBJ databases">
        <title>Whole genome sequencing of Grifola frondosa 9006-11.</title>
        <authorList>
            <person name="Min B."/>
            <person name="Park H."/>
            <person name="Kim J.-G."/>
            <person name="Cho H."/>
            <person name="Oh Y.-L."/>
            <person name="Kong W.-S."/>
            <person name="Choi I.-G."/>
        </authorList>
    </citation>
    <scope>NUCLEOTIDE SEQUENCE [LARGE SCALE GENOMIC DNA]</scope>
    <source>
        <strain evidence="7 8">9006-11</strain>
    </source>
</reference>
<name>A0A1C7LZ31_GRIFR</name>
<proteinExistence type="inferred from homology"/>
<dbReference type="GO" id="GO:0005758">
    <property type="term" value="C:mitochondrial intermembrane space"/>
    <property type="evidence" value="ECO:0007669"/>
    <property type="project" value="UniProtKB-SubCell"/>
</dbReference>
<protein>
    <recommendedName>
        <fullName evidence="3">Cx9C motif-containing protein 4, mitochondrial</fullName>
    </recommendedName>
</protein>
<gene>
    <name evidence="7" type="primary">CMC4</name>
    <name evidence="7" type="ORF">A0H81_10135</name>
</gene>
<dbReference type="Proteomes" id="UP000092993">
    <property type="component" value="Unassembled WGS sequence"/>
</dbReference>
<dbReference type="AlphaFoldDB" id="A0A1C7LZ31"/>
<comment type="subcellular location">
    <subcellularLocation>
        <location evidence="1">Mitochondrion intermembrane space</location>
    </subcellularLocation>
</comment>
<evidence type="ECO:0000256" key="5">
    <source>
        <dbReference type="ARBA" id="ARBA00023157"/>
    </source>
</evidence>